<dbReference type="SUPFAM" id="SSF90229">
    <property type="entry name" value="CCCH zinc finger"/>
    <property type="match status" value="1"/>
</dbReference>
<evidence type="ECO:0000256" key="2">
    <source>
        <dbReference type="ARBA" id="ARBA00022771"/>
    </source>
</evidence>
<dbReference type="InterPro" id="IPR036855">
    <property type="entry name" value="Znf_CCCH_sf"/>
</dbReference>
<dbReference type="Proteomes" id="UP001152799">
    <property type="component" value="Chromosome 16"/>
</dbReference>
<evidence type="ECO:0000256" key="3">
    <source>
        <dbReference type="ARBA" id="ARBA00022833"/>
    </source>
</evidence>
<gene>
    <name evidence="7" type="ORF">CEUTPL_LOCUS4580</name>
</gene>
<dbReference type="Pfam" id="PF18044">
    <property type="entry name" value="zf-CCCH_4"/>
    <property type="match status" value="1"/>
</dbReference>
<dbReference type="AlphaFoldDB" id="A0A9N9QML0"/>
<keyword evidence="8" id="KW-1185">Reference proteome</keyword>
<protein>
    <recommendedName>
        <fullName evidence="6">C3H1-type domain-containing protein</fullName>
    </recommendedName>
</protein>
<reference evidence="7" key="1">
    <citation type="submission" date="2022-01" db="EMBL/GenBank/DDBJ databases">
        <authorList>
            <person name="King R."/>
        </authorList>
    </citation>
    <scope>NUCLEOTIDE SEQUENCE</scope>
</reference>
<keyword evidence="1 4" id="KW-0479">Metal-binding</keyword>
<feature type="domain" description="C3H1-type" evidence="6">
    <location>
        <begin position="94"/>
        <end position="121"/>
    </location>
</feature>
<dbReference type="GO" id="GO:0008270">
    <property type="term" value="F:zinc ion binding"/>
    <property type="evidence" value="ECO:0007669"/>
    <property type="project" value="UniProtKB-KW"/>
</dbReference>
<keyword evidence="2 4" id="KW-0863">Zinc-finger</keyword>
<dbReference type="Gene3D" id="4.10.1000.10">
    <property type="entry name" value="Zinc finger, CCCH-type"/>
    <property type="match status" value="1"/>
</dbReference>
<evidence type="ECO:0000313" key="7">
    <source>
        <dbReference type="EMBL" id="CAG9763931.1"/>
    </source>
</evidence>
<dbReference type="InterPro" id="IPR041367">
    <property type="entry name" value="Znf-CCCH_4"/>
</dbReference>
<feature type="region of interest" description="Disordered" evidence="5">
    <location>
        <begin position="1"/>
        <end position="53"/>
    </location>
</feature>
<name>A0A9N9QML0_9CUCU</name>
<feature type="compositionally biased region" description="Basic and acidic residues" evidence="5">
    <location>
        <begin position="16"/>
        <end position="25"/>
    </location>
</feature>
<sequence>MSLVADYGSDSDESDVSEKDIKIKPEPSSSSEEETVNEKKPLPNVKLPPPLFSKTPPDAHSSVFVNRYLEAENAEAAILQKHVKMISAHDPVLINGKKICWNHRKGRCRFGHQCKFAHDSDLRKSADQLSNETEQARAESVICHFEGTNHGVPIGGKRKRPGLSQNLVPGKKVMKQYLMNKS</sequence>
<feature type="zinc finger region" description="C3H1-type" evidence="4">
    <location>
        <begin position="94"/>
        <end position="121"/>
    </location>
</feature>
<dbReference type="EMBL" id="OU892292">
    <property type="protein sequence ID" value="CAG9763931.1"/>
    <property type="molecule type" value="Genomic_DNA"/>
</dbReference>
<proteinExistence type="predicted"/>
<dbReference type="PROSITE" id="PS50103">
    <property type="entry name" value="ZF_C3H1"/>
    <property type="match status" value="1"/>
</dbReference>
<keyword evidence="3 4" id="KW-0862">Zinc</keyword>
<evidence type="ECO:0000259" key="6">
    <source>
        <dbReference type="PROSITE" id="PS50103"/>
    </source>
</evidence>
<dbReference type="InterPro" id="IPR000571">
    <property type="entry name" value="Znf_CCCH"/>
</dbReference>
<organism evidence="7 8">
    <name type="scientific">Ceutorhynchus assimilis</name>
    <name type="common">cabbage seed weevil</name>
    <dbReference type="NCBI Taxonomy" id="467358"/>
    <lineage>
        <taxon>Eukaryota</taxon>
        <taxon>Metazoa</taxon>
        <taxon>Ecdysozoa</taxon>
        <taxon>Arthropoda</taxon>
        <taxon>Hexapoda</taxon>
        <taxon>Insecta</taxon>
        <taxon>Pterygota</taxon>
        <taxon>Neoptera</taxon>
        <taxon>Endopterygota</taxon>
        <taxon>Coleoptera</taxon>
        <taxon>Polyphaga</taxon>
        <taxon>Cucujiformia</taxon>
        <taxon>Curculionidae</taxon>
        <taxon>Ceutorhynchinae</taxon>
        <taxon>Ceutorhynchus</taxon>
    </lineage>
</organism>
<evidence type="ECO:0000313" key="8">
    <source>
        <dbReference type="Proteomes" id="UP001152799"/>
    </source>
</evidence>
<dbReference type="OrthoDB" id="336321at2759"/>
<evidence type="ECO:0000256" key="5">
    <source>
        <dbReference type="SAM" id="MobiDB-lite"/>
    </source>
</evidence>
<evidence type="ECO:0000256" key="4">
    <source>
        <dbReference type="PROSITE-ProRule" id="PRU00723"/>
    </source>
</evidence>
<evidence type="ECO:0000256" key="1">
    <source>
        <dbReference type="ARBA" id="ARBA00022723"/>
    </source>
</evidence>
<accession>A0A9N9QML0</accession>